<name>Q4ZV46_PSEU2</name>
<dbReference type="HOGENOM" id="CLU_1702783_0_0_6"/>
<organism evidence="2 3">
    <name type="scientific">Pseudomonas syringae pv. syringae (strain B728a)</name>
    <dbReference type="NCBI Taxonomy" id="205918"/>
    <lineage>
        <taxon>Bacteria</taxon>
        <taxon>Pseudomonadati</taxon>
        <taxon>Pseudomonadota</taxon>
        <taxon>Gammaproteobacteria</taxon>
        <taxon>Pseudomonadales</taxon>
        <taxon>Pseudomonadaceae</taxon>
        <taxon>Pseudomonas</taxon>
        <taxon>Pseudomonas syringae</taxon>
    </lineage>
</organism>
<sequence length="154" mass="16941">MAADRTLQGRSMSRTGARDRARRQLTETIAVLSDSVALLGKSHTLVRNVGTPDATQYLADLDAFCARLFPGQVHQHPDNLAVDNFAAAMKTKLAEARAKGLRGWSETRVQDRTLVEMLVGPYSQGKPWRLRGHRQLCDDASSARCPPSGTDIRL</sequence>
<dbReference type="eggNOG" id="ENOG50339MX">
    <property type="taxonomic scope" value="Bacteria"/>
</dbReference>
<dbReference type="KEGG" id="psb:Psyr_1933"/>
<dbReference type="AlphaFoldDB" id="Q4ZV46"/>
<evidence type="ECO:0000256" key="1">
    <source>
        <dbReference type="SAM" id="MobiDB-lite"/>
    </source>
</evidence>
<proteinExistence type="predicted"/>
<accession>Q4ZV46</accession>
<reference evidence="2 3" key="1">
    <citation type="journal article" date="2005" name="Proc. Natl. Acad. Sci. U.S.A.">
        <title>Comparison of the complete genome sequences of Pseudomonas syringae pv. syringae B728a and pv. tomato DC3000.</title>
        <authorList>
            <person name="Feil H."/>
            <person name="Feil W.S."/>
            <person name="Chain P."/>
            <person name="Larimer F."/>
            <person name="Dibartolo G."/>
            <person name="Copeland A."/>
            <person name="Lykidis A."/>
            <person name="Trong S."/>
            <person name="Nolan M."/>
            <person name="Goltsman E."/>
            <person name="Thiel J."/>
            <person name="Malfatti S."/>
            <person name="Loper J.E."/>
            <person name="Lapidus A."/>
            <person name="Detter J.C."/>
            <person name="Land M."/>
            <person name="Richardson P.M."/>
            <person name="Kyrpides N.C."/>
            <person name="Ivanova N."/>
            <person name="Lindow S.E."/>
        </authorList>
    </citation>
    <scope>NUCLEOTIDE SEQUENCE [LARGE SCALE GENOMIC DNA]</scope>
    <source>
        <strain evidence="2 3">B728a</strain>
    </source>
</reference>
<evidence type="ECO:0000313" key="2">
    <source>
        <dbReference type="EMBL" id="AAY36976.1"/>
    </source>
</evidence>
<dbReference type="EMBL" id="CP000075">
    <property type="protein sequence ID" value="AAY36976.1"/>
    <property type="molecule type" value="Genomic_DNA"/>
</dbReference>
<gene>
    <name evidence="2" type="ordered locus">Psyr_1933</name>
</gene>
<protein>
    <submittedName>
        <fullName evidence="2">Uncharacterized protein</fullName>
    </submittedName>
</protein>
<dbReference type="Proteomes" id="UP000000426">
    <property type="component" value="Chromosome"/>
</dbReference>
<evidence type="ECO:0000313" key="3">
    <source>
        <dbReference type="Proteomes" id="UP000000426"/>
    </source>
</evidence>
<feature type="region of interest" description="Disordered" evidence="1">
    <location>
        <begin position="1"/>
        <end position="21"/>
    </location>
</feature>
<dbReference type="OrthoDB" id="5678344at2"/>